<sequence>MRKNLSKIFSKSNLFLYLIVGLGTLMWSLTMARSGLCWNTNCAGGFGFWGANGHDGVWHLALINSLSKWDFNMPVFAGHALQNYHIGFDLMVAFLRLETGISVINLYFQILPPFFALLIGFLTYKFVLGWTKSVRSSLWAVFFVYFGAGLGWLVTLARGSSLAGESMFWSQQAISTLINPPFALSLVFILLGLICLQKKKVLLAILFLGVLIEIKVYAAILVLIGLFLSKNFKVFLGILFLSLVLFWPFLKSSSALLVWQPFWFLETMMGLSDRFGWARFYSAMTTYRMGGVWVKAIAAYGIAFAVFLLGNQGTRIIFLKDIFKKPDSLKIFALSVIAAGVIIPMFFLQKGTSWNTIQFFYYSLFFSGILAGIAVSKFNIYHLAFIIVLTLPGTIGALRNYLPAKPPAILSALELSGLSFLREQPDGTVLTYPFDAFKAKEAEANPPRPLYLYDSTAYVSAFGGKTTFLEDEVNLNITGYDWSTRRVDIENWYKEKDQEKARAFLKENNIKYIYWLKGDKRFLYATEQRALIGDKQLGLSKLFENKEVVIYMVKSEI</sequence>
<feature type="transmembrane region" description="Helical" evidence="1">
    <location>
        <begin position="203"/>
        <end position="228"/>
    </location>
</feature>
<dbReference type="EMBL" id="PEXE01000004">
    <property type="protein sequence ID" value="PIU28858.1"/>
    <property type="molecule type" value="Genomic_DNA"/>
</dbReference>
<name>A0A2M6YFB1_9BACT</name>
<keyword evidence="1" id="KW-1133">Transmembrane helix</keyword>
<comment type="caution">
    <text evidence="2">The sequence shown here is derived from an EMBL/GenBank/DDBJ whole genome shotgun (WGS) entry which is preliminary data.</text>
</comment>
<feature type="transmembrane region" description="Helical" evidence="1">
    <location>
        <begin position="177"/>
        <end position="196"/>
    </location>
</feature>
<evidence type="ECO:0000313" key="2">
    <source>
        <dbReference type="EMBL" id="PIU28858.1"/>
    </source>
</evidence>
<evidence type="ECO:0000313" key="3">
    <source>
        <dbReference type="Proteomes" id="UP000231669"/>
    </source>
</evidence>
<feature type="transmembrane region" description="Helical" evidence="1">
    <location>
        <begin position="331"/>
        <end position="347"/>
    </location>
</feature>
<gene>
    <name evidence="2" type="ORF">COT08_00150</name>
</gene>
<feature type="transmembrane region" description="Helical" evidence="1">
    <location>
        <begin position="292"/>
        <end position="310"/>
    </location>
</feature>
<feature type="transmembrane region" description="Helical" evidence="1">
    <location>
        <begin position="359"/>
        <end position="376"/>
    </location>
</feature>
<dbReference type="Proteomes" id="UP000231669">
    <property type="component" value="Unassembled WGS sequence"/>
</dbReference>
<keyword evidence="1" id="KW-0472">Membrane</keyword>
<reference evidence="3" key="1">
    <citation type="submission" date="2017-09" db="EMBL/GenBank/DDBJ databases">
        <title>Depth-based differentiation of microbial function through sediment-hosted aquifers and enrichment of novel symbionts in the deep terrestrial subsurface.</title>
        <authorList>
            <person name="Probst A.J."/>
            <person name="Ladd B."/>
            <person name="Jarett J.K."/>
            <person name="Geller-Mcgrath D.E."/>
            <person name="Sieber C.M.K."/>
            <person name="Emerson J.B."/>
            <person name="Anantharaman K."/>
            <person name="Thomas B.C."/>
            <person name="Malmstrom R."/>
            <person name="Stieglmeier M."/>
            <person name="Klingl A."/>
            <person name="Woyke T."/>
            <person name="Ryan C.M."/>
            <person name="Banfield J.F."/>
        </authorList>
    </citation>
    <scope>NUCLEOTIDE SEQUENCE [LARGE SCALE GENOMIC DNA]</scope>
</reference>
<organism evidence="2 3">
    <name type="scientific">Candidatus Woesebacteria bacterium CG07_land_8_20_14_0_80_44_9</name>
    <dbReference type="NCBI Taxonomy" id="1975058"/>
    <lineage>
        <taxon>Bacteria</taxon>
        <taxon>Candidatus Woeseibacteriota</taxon>
    </lineage>
</organism>
<feature type="transmembrane region" description="Helical" evidence="1">
    <location>
        <begin position="234"/>
        <end position="250"/>
    </location>
</feature>
<accession>A0A2M6YFB1</accession>
<feature type="transmembrane region" description="Helical" evidence="1">
    <location>
        <begin position="12"/>
        <end position="30"/>
    </location>
</feature>
<protein>
    <submittedName>
        <fullName evidence="2">Uncharacterized protein</fullName>
    </submittedName>
</protein>
<feature type="transmembrane region" description="Helical" evidence="1">
    <location>
        <begin position="383"/>
        <end position="402"/>
    </location>
</feature>
<proteinExistence type="predicted"/>
<dbReference type="AlphaFoldDB" id="A0A2M6YFB1"/>
<feature type="transmembrane region" description="Helical" evidence="1">
    <location>
        <begin position="138"/>
        <end position="157"/>
    </location>
</feature>
<feature type="transmembrane region" description="Helical" evidence="1">
    <location>
        <begin position="106"/>
        <end position="126"/>
    </location>
</feature>
<evidence type="ECO:0000256" key="1">
    <source>
        <dbReference type="SAM" id="Phobius"/>
    </source>
</evidence>
<keyword evidence="1" id="KW-0812">Transmembrane</keyword>